<accession>A0A0L8LYA7</accession>
<dbReference type="InterPro" id="IPR002563">
    <property type="entry name" value="Flavin_Rdtase-like_dom"/>
</dbReference>
<comment type="caution">
    <text evidence="4">The sequence shown here is derived from an EMBL/GenBank/DDBJ whole genome shotgun (WGS) entry which is preliminary data.</text>
</comment>
<dbReference type="PANTHER" id="PTHR30466:SF11">
    <property type="entry name" value="FLAVIN-DEPENDENT MONOOXYGENASE, REDUCTASE SUBUNIT HSAB"/>
    <property type="match status" value="1"/>
</dbReference>
<evidence type="ECO:0000256" key="2">
    <source>
        <dbReference type="ARBA" id="ARBA00023002"/>
    </source>
</evidence>
<proteinExistence type="inferred from homology"/>
<dbReference type="eggNOG" id="COG1853">
    <property type="taxonomic scope" value="Bacteria"/>
</dbReference>
<dbReference type="SUPFAM" id="SSF50475">
    <property type="entry name" value="FMN-binding split barrel"/>
    <property type="match status" value="1"/>
</dbReference>
<protein>
    <recommendedName>
        <fullName evidence="3">Flavin reductase like domain-containing protein</fullName>
    </recommendedName>
</protein>
<dbReference type="SMART" id="SM00903">
    <property type="entry name" value="Flavin_Reduct"/>
    <property type="match status" value="1"/>
</dbReference>
<gene>
    <name evidence="4" type="ORF">ADK37_02820</name>
</gene>
<dbReference type="PATRIC" id="fig|67356.5.peg.609"/>
<dbReference type="InterPro" id="IPR050268">
    <property type="entry name" value="NADH-dep_flavin_reductase"/>
</dbReference>
<dbReference type="Proteomes" id="UP000037251">
    <property type="component" value="Unassembled WGS sequence"/>
</dbReference>
<keyword evidence="2" id="KW-0560">Oxidoreductase</keyword>
<dbReference type="GO" id="GO:0042602">
    <property type="term" value="F:riboflavin reductase (NADPH) activity"/>
    <property type="evidence" value="ECO:0007669"/>
    <property type="project" value="TreeGrafter"/>
</dbReference>
<dbReference type="GO" id="GO:0010181">
    <property type="term" value="F:FMN binding"/>
    <property type="evidence" value="ECO:0007669"/>
    <property type="project" value="InterPro"/>
</dbReference>
<evidence type="ECO:0000256" key="1">
    <source>
        <dbReference type="ARBA" id="ARBA00008898"/>
    </source>
</evidence>
<evidence type="ECO:0000313" key="5">
    <source>
        <dbReference type="Proteomes" id="UP000037251"/>
    </source>
</evidence>
<sequence>MRAVFGGFPAAVVALCATVDGSPYGMVATSLAVGVSFDPPMALFSVRNDSSTWPVLKTAGRIGASVLAGHQGAACRQLAAKDADRFAGLGTHATRHGSLFVEGASSWMDCEIAGELPAGDHTVITFRIHQVGHGPETPLLFHAGRFPRIRHERVS</sequence>
<dbReference type="Pfam" id="PF01613">
    <property type="entry name" value="Flavin_Reduct"/>
    <property type="match status" value="1"/>
</dbReference>
<dbReference type="STRING" id="67356.AQJ84_03255"/>
<dbReference type="Gene3D" id="2.30.110.10">
    <property type="entry name" value="Electron Transport, Fmn-binding Protein, Chain A"/>
    <property type="match status" value="1"/>
</dbReference>
<dbReference type="EMBL" id="LGUS01000013">
    <property type="protein sequence ID" value="KOG43084.1"/>
    <property type="molecule type" value="Genomic_DNA"/>
</dbReference>
<name>A0A0L8LYA7_9ACTN</name>
<evidence type="ECO:0000313" key="4">
    <source>
        <dbReference type="EMBL" id="KOG43084.1"/>
    </source>
</evidence>
<reference evidence="5" key="1">
    <citation type="submission" date="2015-07" db="EMBL/GenBank/DDBJ databases">
        <authorList>
            <person name="Ju K.-S."/>
            <person name="Doroghazi J.R."/>
            <person name="Metcalf W.W."/>
        </authorList>
    </citation>
    <scope>NUCLEOTIDE SEQUENCE [LARGE SCALE GENOMIC DNA]</scope>
    <source>
        <strain evidence="5">NRRL 2290</strain>
    </source>
</reference>
<keyword evidence="5" id="KW-1185">Reference proteome</keyword>
<organism evidence="4 5">
    <name type="scientific">Streptomyces resistomycificus</name>
    <dbReference type="NCBI Taxonomy" id="67356"/>
    <lineage>
        <taxon>Bacteria</taxon>
        <taxon>Bacillati</taxon>
        <taxon>Actinomycetota</taxon>
        <taxon>Actinomycetes</taxon>
        <taxon>Kitasatosporales</taxon>
        <taxon>Streptomycetaceae</taxon>
        <taxon>Streptomyces</taxon>
        <taxon>Streptomyces aurantiacus group</taxon>
    </lineage>
</organism>
<evidence type="ECO:0000259" key="3">
    <source>
        <dbReference type="SMART" id="SM00903"/>
    </source>
</evidence>
<dbReference type="InterPro" id="IPR012349">
    <property type="entry name" value="Split_barrel_FMN-bd"/>
</dbReference>
<dbReference type="AlphaFoldDB" id="A0A0L8LYA7"/>
<comment type="similarity">
    <text evidence="1">Belongs to the non-flavoprotein flavin reductase family.</text>
</comment>
<dbReference type="PANTHER" id="PTHR30466">
    <property type="entry name" value="FLAVIN REDUCTASE"/>
    <property type="match status" value="1"/>
</dbReference>
<feature type="domain" description="Flavin reductase like" evidence="3">
    <location>
        <begin position="5"/>
        <end position="148"/>
    </location>
</feature>